<keyword evidence="1" id="KW-1133">Transmembrane helix</keyword>
<evidence type="ECO:0000256" key="1">
    <source>
        <dbReference type="SAM" id="Phobius"/>
    </source>
</evidence>
<dbReference type="OrthoDB" id="916275at2"/>
<name>A0A2G1VPU3_9FLAO</name>
<dbReference type="AlphaFoldDB" id="A0A2G1VPU3"/>
<dbReference type="EMBL" id="NQXA01000011">
    <property type="protein sequence ID" value="PHQ28764.1"/>
    <property type="molecule type" value="Genomic_DNA"/>
</dbReference>
<proteinExistence type="predicted"/>
<dbReference type="Proteomes" id="UP000229433">
    <property type="component" value="Unassembled WGS sequence"/>
</dbReference>
<evidence type="ECO:0000313" key="3">
    <source>
        <dbReference type="Proteomes" id="UP000229433"/>
    </source>
</evidence>
<keyword evidence="1" id="KW-0812">Transmembrane</keyword>
<comment type="caution">
    <text evidence="2">The sequence shown here is derived from an EMBL/GenBank/DDBJ whole genome shotgun (WGS) entry which is preliminary data.</text>
</comment>
<gene>
    <name evidence="2" type="ORF">CJ305_13170</name>
</gene>
<organism evidence="2 3">
    <name type="scientific">Leeuwenhoekiella nanhaiensis</name>
    <dbReference type="NCBI Taxonomy" id="1655491"/>
    <lineage>
        <taxon>Bacteria</taxon>
        <taxon>Pseudomonadati</taxon>
        <taxon>Bacteroidota</taxon>
        <taxon>Flavobacteriia</taxon>
        <taxon>Flavobacteriales</taxon>
        <taxon>Flavobacteriaceae</taxon>
        <taxon>Leeuwenhoekiella</taxon>
    </lineage>
</organism>
<protein>
    <submittedName>
        <fullName evidence="2">Uncharacterized protein</fullName>
    </submittedName>
</protein>
<evidence type="ECO:0000313" key="2">
    <source>
        <dbReference type="EMBL" id="PHQ28764.1"/>
    </source>
</evidence>
<keyword evidence="3" id="KW-1185">Reference proteome</keyword>
<sequence length="386" mass="44650">MGRKIIYLIFLGVVLAPLISFATWYFWPKKQYTAAIIDKTVMSAEGQEHSSFHWVLNHNRFVKTGSIRYQIDRDYFGFFPQEDTLYDLKGLERFSKEALNVLSDDADLLYLTDAYGIYKQDWFARYTDAKKGLLYGGLSEQDMEFIRLMKRKHKPVITEFNCLASPTPQTIREEFESLYKVSFTGWTGRYFDSLDETKNQELPQWMLTNYKSQNNGTWNFTRDGLVLVHETGTVVILENEVDLREVLPFITASQKGQQHLSLPERETYPFWFEIIQNDAEANTNYADFNLAVTASGKRKLAAHNIPEVFPAVVGHSGADYTFFYMAGDFSDNPIGYTTSYFKGIDLIKSFFYNTQEPSDRGGFFFNFYKPMLTEILEEAYSGVSAH</sequence>
<feature type="transmembrane region" description="Helical" evidence="1">
    <location>
        <begin position="7"/>
        <end position="27"/>
    </location>
</feature>
<reference evidence="2 3" key="1">
    <citation type="submission" date="2017-08" db="EMBL/GenBank/DDBJ databases">
        <title>The whole genome shortgun sequences of strain Leeuwenhoekiella nanhaiensis G18 from the South China Sea.</title>
        <authorList>
            <person name="Liu Q."/>
        </authorList>
    </citation>
    <scope>NUCLEOTIDE SEQUENCE [LARGE SCALE GENOMIC DNA]</scope>
    <source>
        <strain evidence="2 3">G18</strain>
    </source>
</reference>
<keyword evidence="1" id="KW-0472">Membrane</keyword>
<dbReference type="RefSeq" id="WP_099646756.1">
    <property type="nucleotide sequence ID" value="NZ_KZ319293.1"/>
</dbReference>
<accession>A0A2G1VPU3</accession>